<dbReference type="Gene3D" id="3.30.230.10">
    <property type="match status" value="1"/>
</dbReference>
<reference evidence="12 13" key="1">
    <citation type="submission" date="2022-04" db="EMBL/GenBank/DDBJ databases">
        <title>Positive selection, recombination, and allopatry shape intraspecific diversity of widespread and dominant cyanobacteria.</title>
        <authorList>
            <person name="Wei J."/>
            <person name="Shu W."/>
            <person name="Hu C."/>
        </authorList>
    </citation>
    <scope>NUCLEOTIDE SEQUENCE [LARGE SCALE GENOMIC DNA]</scope>
    <source>
        <strain evidence="12 13">AS-A4</strain>
    </source>
</reference>
<evidence type="ECO:0000256" key="9">
    <source>
        <dbReference type="HAMAP-Rule" id="MF_00061"/>
    </source>
</evidence>
<keyword evidence="13" id="KW-1185">Reference proteome</keyword>
<dbReference type="PANTHER" id="PTHR43527:SF2">
    <property type="entry name" value="4-DIPHOSPHOCYTIDYL-2-C-METHYL-D-ERYTHRITOL KINASE, CHLOROPLASTIC"/>
    <property type="match status" value="1"/>
</dbReference>
<keyword evidence="4 9" id="KW-0808">Transferase</keyword>
<keyword evidence="6 9" id="KW-0418">Kinase</keyword>
<gene>
    <name evidence="9 12" type="primary">ispE</name>
    <name evidence="12" type="ORF">NDI38_15490</name>
</gene>
<comment type="caution">
    <text evidence="12">The sequence shown here is derived from an EMBL/GenBank/DDBJ whole genome shotgun (WGS) entry which is preliminary data.</text>
</comment>
<dbReference type="InterPro" id="IPR004424">
    <property type="entry name" value="IspE"/>
</dbReference>
<comment type="function">
    <text evidence="9">Catalyzes the phosphorylation of the position 2 hydroxy group of 4-diphosphocytidyl-2C-methyl-D-erythritol.</text>
</comment>
<keyword evidence="5 9" id="KW-0547">Nucleotide-binding</keyword>
<evidence type="ECO:0000256" key="6">
    <source>
        <dbReference type="ARBA" id="ARBA00022777"/>
    </source>
</evidence>
<dbReference type="EMBL" id="JAMPLM010000013">
    <property type="protein sequence ID" value="MEP1059841.1"/>
    <property type="molecule type" value="Genomic_DNA"/>
</dbReference>
<evidence type="ECO:0000256" key="1">
    <source>
        <dbReference type="ARBA" id="ARBA00009684"/>
    </source>
</evidence>
<sequence length="322" mass="34893">MRSYSLLAPAKINLYLEILGDHVTGGEDSRPSGFHEMVMVLQSISLTDRVDVRASGTDLIRVYCSHPQVPNDASNLAYRAAALMSKQFPDKFARYGGVDITIHKQIPVGAGLAGGSSNAAAVLVGLDLLWELGLTRDELQDLGAVLGSDVPFCIAGGTALATGRGEQLDALPALTDRYVVLAKYRSLSVSTAWAYQTYRQQFGASYLRRGSDLEQRQQQIHSGAMMAAIAQRDATKMGQLLRNDLEKVVLPAHPQVVQLREAFQQTNPLGTMMSGSGPTVFALAESQTQAEDIQARVKAAIANPDLEFWIATFNPFGIRIVE</sequence>
<comment type="catalytic activity">
    <reaction evidence="9">
        <text>4-CDP-2-C-methyl-D-erythritol + ATP = 4-CDP-2-C-methyl-D-erythritol 2-phosphate + ADP + H(+)</text>
        <dbReference type="Rhea" id="RHEA:18437"/>
        <dbReference type="ChEBI" id="CHEBI:15378"/>
        <dbReference type="ChEBI" id="CHEBI:30616"/>
        <dbReference type="ChEBI" id="CHEBI:57823"/>
        <dbReference type="ChEBI" id="CHEBI:57919"/>
        <dbReference type="ChEBI" id="CHEBI:456216"/>
        <dbReference type="EC" id="2.7.1.148"/>
    </reaction>
</comment>
<dbReference type="HAMAP" id="MF_00061">
    <property type="entry name" value="IspE"/>
    <property type="match status" value="1"/>
</dbReference>
<dbReference type="InterPro" id="IPR014721">
    <property type="entry name" value="Ribsml_uS5_D2-typ_fold_subgr"/>
</dbReference>
<feature type="binding site" evidence="9">
    <location>
        <begin position="107"/>
        <end position="117"/>
    </location>
    <ligand>
        <name>ATP</name>
        <dbReference type="ChEBI" id="CHEBI:30616"/>
    </ligand>
</feature>
<evidence type="ECO:0000256" key="4">
    <source>
        <dbReference type="ARBA" id="ARBA00022679"/>
    </source>
</evidence>
<dbReference type="GO" id="GO:0050515">
    <property type="term" value="F:4-(cytidine 5'-diphospho)-2-C-methyl-D-erythritol kinase activity"/>
    <property type="evidence" value="ECO:0007669"/>
    <property type="project" value="UniProtKB-EC"/>
</dbReference>
<dbReference type="SUPFAM" id="SSF54211">
    <property type="entry name" value="Ribosomal protein S5 domain 2-like"/>
    <property type="match status" value="1"/>
</dbReference>
<evidence type="ECO:0000256" key="8">
    <source>
        <dbReference type="ARBA" id="ARBA00032554"/>
    </source>
</evidence>
<dbReference type="PIRSF" id="PIRSF010376">
    <property type="entry name" value="IspE"/>
    <property type="match status" value="1"/>
</dbReference>
<dbReference type="PANTHER" id="PTHR43527">
    <property type="entry name" value="4-DIPHOSPHOCYTIDYL-2-C-METHYL-D-ERYTHRITOL KINASE, CHLOROPLASTIC"/>
    <property type="match status" value="1"/>
</dbReference>
<evidence type="ECO:0000259" key="10">
    <source>
        <dbReference type="Pfam" id="PF00288"/>
    </source>
</evidence>
<dbReference type="InterPro" id="IPR013750">
    <property type="entry name" value="GHMP_kinase_C_dom"/>
</dbReference>
<dbReference type="PRINTS" id="PR00958">
    <property type="entry name" value="HOMSERKINASE"/>
</dbReference>
<comment type="pathway">
    <text evidence="9">Isoprenoid biosynthesis; isopentenyl diphosphate biosynthesis via DXP pathway; isopentenyl diphosphate from 1-deoxy-D-xylulose 5-phosphate: step 3/6.</text>
</comment>
<evidence type="ECO:0000259" key="11">
    <source>
        <dbReference type="Pfam" id="PF08544"/>
    </source>
</evidence>
<organism evidence="12 13">
    <name type="scientific">Stenomitos frigidus AS-A4</name>
    <dbReference type="NCBI Taxonomy" id="2933935"/>
    <lineage>
        <taxon>Bacteria</taxon>
        <taxon>Bacillati</taxon>
        <taxon>Cyanobacteriota</taxon>
        <taxon>Cyanophyceae</taxon>
        <taxon>Leptolyngbyales</taxon>
        <taxon>Leptolyngbyaceae</taxon>
        <taxon>Stenomitos</taxon>
    </lineage>
</organism>
<dbReference type="Pfam" id="PF00288">
    <property type="entry name" value="GHMP_kinases_N"/>
    <property type="match status" value="1"/>
</dbReference>
<dbReference type="InterPro" id="IPR036554">
    <property type="entry name" value="GHMP_kinase_C_sf"/>
</dbReference>
<feature type="active site" evidence="9">
    <location>
        <position position="11"/>
    </location>
</feature>
<dbReference type="RefSeq" id="WP_190449542.1">
    <property type="nucleotide sequence ID" value="NZ_JAMPLM010000013.1"/>
</dbReference>
<evidence type="ECO:0000313" key="12">
    <source>
        <dbReference type="EMBL" id="MEP1059841.1"/>
    </source>
</evidence>
<evidence type="ECO:0000256" key="3">
    <source>
        <dbReference type="ARBA" id="ARBA00017473"/>
    </source>
</evidence>
<feature type="domain" description="GHMP kinase C-terminal" evidence="11">
    <location>
        <begin position="225"/>
        <end position="300"/>
    </location>
</feature>
<name>A0ABV0KKR0_9CYAN</name>
<evidence type="ECO:0000256" key="2">
    <source>
        <dbReference type="ARBA" id="ARBA00012052"/>
    </source>
</evidence>
<proteinExistence type="inferred from homology"/>
<feature type="active site" evidence="9">
    <location>
        <position position="149"/>
    </location>
</feature>
<evidence type="ECO:0000313" key="13">
    <source>
        <dbReference type="Proteomes" id="UP001476950"/>
    </source>
</evidence>
<keyword evidence="9" id="KW-0414">Isoprene biosynthesis</keyword>
<dbReference type="InterPro" id="IPR020568">
    <property type="entry name" value="Ribosomal_Su5_D2-typ_SF"/>
</dbReference>
<dbReference type="Pfam" id="PF08544">
    <property type="entry name" value="GHMP_kinases_C"/>
    <property type="match status" value="1"/>
</dbReference>
<comment type="similarity">
    <text evidence="1 9">Belongs to the GHMP kinase family. IspE subfamily.</text>
</comment>
<dbReference type="SUPFAM" id="SSF55060">
    <property type="entry name" value="GHMP Kinase, C-terminal domain"/>
    <property type="match status" value="1"/>
</dbReference>
<evidence type="ECO:0000256" key="7">
    <source>
        <dbReference type="ARBA" id="ARBA00022840"/>
    </source>
</evidence>
<dbReference type="NCBIfam" id="TIGR00154">
    <property type="entry name" value="ispE"/>
    <property type="match status" value="1"/>
</dbReference>
<dbReference type="Proteomes" id="UP001476950">
    <property type="component" value="Unassembled WGS sequence"/>
</dbReference>
<dbReference type="InterPro" id="IPR006204">
    <property type="entry name" value="GHMP_kinase_N_dom"/>
</dbReference>
<feature type="domain" description="GHMP kinase N-terminal" evidence="10">
    <location>
        <begin position="75"/>
        <end position="157"/>
    </location>
</feature>
<dbReference type="EC" id="2.7.1.148" evidence="2 9"/>
<accession>A0ABV0KKR0</accession>
<evidence type="ECO:0000256" key="5">
    <source>
        <dbReference type="ARBA" id="ARBA00022741"/>
    </source>
</evidence>
<keyword evidence="7 9" id="KW-0067">ATP-binding</keyword>
<dbReference type="Gene3D" id="3.30.70.890">
    <property type="entry name" value="GHMP kinase, C-terminal domain"/>
    <property type="match status" value="1"/>
</dbReference>
<protein>
    <recommendedName>
        <fullName evidence="3 9">4-diphosphocytidyl-2-C-methyl-D-erythritol kinase</fullName>
        <shortName evidence="9">CMK</shortName>
        <ecNumber evidence="2 9">2.7.1.148</ecNumber>
    </recommendedName>
    <alternativeName>
        <fullName evidence="8 9">4-(cytidine-5'-diphospho)-2-C-methyl-D-erythritol kinase</fullName>
    </alternativeName>
</protein>